<comment type="caution">
    <text evidence="3">The sequence shown here is derived from an EMBL/GenBank/DDBJ whole genome shotgun (WGS) entry which is preliminary data.</text>
</comment>
<protein>
    <recommendedName>
        <fullName evidence="2">DDE-1 domain-containing protein</fullName>
    </recommendedName>
</protein>
<feature type="region of interest" description="Disordered" evidence="1">
    <location>
        <begin position="150"/>
        <end position="190"/>
    </location>
</feature>
<accession>A0AAN9BWA3</accession>
<evidence type="ECO:0000313" key="4">
    <source>
        <dbReference type="Proteomes" id="UP001374579"/>
    </source>
</evidence>
<evidence type="ECO:0000259" key="2">
    <source>
        <dbReference type="Pfam" id="PF03184"/>
    </source>
</evidence>
<dbReference type="InterPro" id="IPR004875">
    <property type="entry name" value="DDE_SF_endonuclease_dom"/>
</dbReference>
<dbReference type="Proteomes" id="UP001374579">
    <property type="component" value="Unassembled WGS sequence"/>
</dbReference>
<reference evidence="3 4" key="1">
    <citation type="submission" date="2024-02" db="EMBL/GenBank/DDBJ databases">
        <title>Chromosome-scale genome assembly of the rough periwinkle Littorina saxatilis.</title>
        <authorList>
            <person name="De Jode A."/>
            <person name="Faria R."/>
            <person name="Formenti G."/>
            <person name="Sims Y."/>
            <person name="Smith T.P."/>
            <person name="Tracey A."/>
            <person name="Wood J.M.D."/>
            <person name="Zagrodzka Z.B."/>
            <person name="Johannesson K."/>
            <person name="Butlin R.K."/>
            <person name="Leder E.H."/>
        </authorList>
    </citation>
    <scope>NUCLEOTIDE SEQUENCE [LARGE SCALE GENOMIC DNA]</scope>
    <source>
        <strain evidence="3">Snail1</strain>
        <tissue evidence="3">Muscle</tissue>
    </source>
</reference>
<feature type="compositionally biased region" description="Low complexity" evidence="1">
    <location>
        <begin position="155"/>
        <end position="164"/>
    </location>
</feature>
<organism evidence="3 4">
    <name type="scientific">Littorina saxatilis</name>
    <dbReference type="NCBI Taxonomy" id="31220"/>
    <lineage>
        <taxon>Eukaryota</taxon>
        <taxon>Metazoa</taxon>
        <taxon>Spiralia</taxon>
        <taxon>Lophotrochozoa</taxon>
        <taxon>Mollusca</taxon>
        <taxon>Gastropoda</taxon>
        <taxon>Caenogastropoda</taxon>
        <taxon>Littorinimorpha</taxon>
        <taxon>Littorinoidea</taxon>
        <taxon>Littorinidae</taxon>
        <taxon>Littorina</taxon>
    </lineage>
</organism>
<keyword evidence="4" id="KW-1185">Reference proteome</keyword>
<evidence type="ECO:0000256" key="1">
    <source>
        <dbReference type="SAM" id="MobiDB-lite"/>
    </source>
</evidence>
<proteinExistence type="predicted"/>
<dbReference type="GO" id="GO:0003676">
    <property type="term" value="F:nucleic acid binding"/>
    <property type="evidence" value="ECO:0007669"/>
    <property type="project" value="InterPro"/>
</dbReference>
<gene>
    <name evidence="3" type="ORF">V1264_011935</name>
</gene>
<feature type="domain" description="DDE-1" evidence="2">
    <location>
        <begin position="1"/>
        <end position="86"/>
    </location>
</feature>
<dbReference type="Pfam" id="PF03184">
    <property type="entry name" value="DDE_1"/>
    <property type="match status" value="1"/>
</dbReference>
<dbReference type="EMBL" id="JBAMIC010000002">
    <property type="protein sequence ID" value="KAK7112485.1"/>
    <property type="molecule type" value="Genomic_DNA"/>
</dbReference>
<sequence>MDKDMFLTWIRHFATHVKPSPDRPVLLIMDGHASHTRSLSAIDFASENGIVMLSLPPHATARLQPLDVAFFKPLQTFFIQEQETWMRTNPWRKITAFQIAGIFNKANVRAASMATAAKGFETTGIWPCNRHVFGEVDFLPSIEDVDAFNISLGHPGPSSSPSNSCHTPFQKARPSFRPARQHPQPSGPPL</sequence>
<dbReference type="AlphaFoldDB" id="A0AAN9BWA3"/>
<name>A0AAN9BWA3_9CAEN</name>
<evidence type="ECO:0000313" key="3">
    <source>
        <dbReference type="EMBL" id="KAK7112485.1"/>
    </source>
</evidence>